<gene>
    <name evidence="3" type="ORF">UBAL3_44810050</name>
</gene>
<evidence type="ECO:0008006" key="5">
    <source>
        <dbReference type="Google" id="ProtNLM"/>
    </source>
</evidence>
<feature type="compositionally biased region" description="Gly residues" evidence="1">
    <location>
        <begin position="325"/>
        <end position="344"/>
    </location>
</feature>
<reference evidence="3 4" key="1">
    <citation type="journal article" date="2009" name="Appl. Environ. Microbiol.">
        <title>Community genomic and proteomic analyses of chemoautotrophic iron-oxidizing "Leptospirillum rubarum" (Group II) and "Leptospirillum ferrodiazotrophum" (Group III) bacteria in acid mine drainage biofilms.</title>
        <authorList>
            <person name="Goltsman D.S."/>
            <person name="Denef V.J."/>
            <person name="Singer S.W."/>
            <person name="VerBerkmoes N.C."/>
            <person name="Lefsrud M."/>
            <person name="Mueller R.S."/>
            <person name="Dick G.J."/>
            <person name="Sun C.L."/>
            <person name="Wheeler K.E."/>
            <person name="Zemla A."/>
            <person name="Baker B.J."/>
            <person name="Hauser L."/>
            <person name="Land M."/>
            <person name="Shah M.B."/>
            <person name="Thelen M.P."/>
            <person name="Hettich R.L."/>
            <person name="Banfield J.F."/>
        </authorList>
    </citation>
    <scope>NUCLEOTIDE SEQUENCE [LARGE SCALE GENOMIC DNA]</scope>
</reference>
<feature type="signal peptide" evidence="2">
    <location>
        <begin position="1"/>
        <end position="21"/>
    </location>
</feature>
<feature type="compositionally biased region" description="Pro residues" evidence="1">
    <location>
        <begin position="310"/>
        <end position="322"/>
    </location>
</feature>
<sequence length="363" mass="37216">MILLILALFFLLSADCGTASASDPSDIYQAIVDLHHRELLEKMGGSGQAKKESAPAAPIQKRRSPRPEKKTPSRRLVAIYGDRALLRIGGADLLVRRGSRVSDAGQSFRVVEIRRRQVVLVPGDRAVRFLRMAGPAGLFRFRGRTIVRGVGDQLGAFRVVELGMDHALLKNGPETKRLVPGEKPRPRPALILSFSGTSSGSLASTDFPKVPFSVRSVSGRHALLSFGSEEVEAGIGSTFGRWKIAGIDPASGVDVLDRLTGTHLLLGGGGGGGPPGSQGPPSPAGASPFGTGIANPGAFSPGVPGSGVPGVPPGPGTFPSPPGGMTRGGLPGAGLGFPGGGAPGNSGPFAQPPGGPQLPYNGY</sequence>
<feature type="compositionally biased region" description="Gly residues" evidence="1">
    <location>
        <begin position="266"/>
        <end position="276"/>
    </location>
</feature>
<feature type="region of interest" description="Disordered" evidence="1">
    <location>
        <begin position="44"/>
        <end position="73"/>
    </location>
</feature>
<keyword evidence="2" id="KW-0732">Signal</keyword>
<dbReference type="Proteomes" id="UP000009374">
    <property type="component" value="Unassembled WGS sequence"/>
</dbReference>
<evidence type="ECO:0000256" key="2">
    <source>
        <dbReference type="SAM" id="SignalP"/>
    </source>
</evidence>
<feature type="region of interest" description="Disordered" evidence="1">
    <location>
        <begin position="266"/>
        <end position="363"/>
    </location>
</feature>
<proteinExistence type="predicted"/>
<evidence type="ECO:0000313" key="4">
    <source>
        <dbReference type="Proteomes" id="UP000009374"/>
    </source>
</evidence>
<evidence type="ECO:0000256" key="1">
    <source>
        <dbReference type="SAM" id="MobiDB-lite"/>
    </source>
</evidence>
<feature type="compositionally biased region" description="Low complexity" evidence="1">
    <location>
        <begin position="284"/>
        <end position="303"/>
    </location>
</feature>
<keyword evidence="4" id="KW-1185">Reference proteome</keyword>
<accession>C6HTY5</accession>
<dbReference type="AlphaFoldDB" id="C6HTY5"/>
<organism evidence="3 4">
    <name type="scientific">Leptospirillum ferrodiazotrophum</name>
    <dbReference type="NCBI Taxonomy" id="412449"/>
    <lineage>
        <taxon>Bacteria</taxon>
        <taxon>Pseudomonadati</taxon>
        <taxon>Nitrospirota</taxon>
        <taxon>Nitrospiria</taxon>
        <taxon>Nitrospirales</taxon>
        <taxon>Nitrospiraceae</taxon>
        <taxon>Leptospirillum</taxon>
    </lineage>
</organism>
<feature type="chain" id="PRO_5002966128" description="FecR protein domain-containing protein" evidence="2">
    <location>
        <begin position="22"/>
        <end position="363"/>
    </location>
</feature>
<dbReference type="EMBL" id="GG693852">
    <property type="protein sequence ID" value="EES53913.1"/>
    <property type="molecule type" value="Genomic_DNA"/>
</dbReference>
<evidence type="ECO:0000313" key="3">
    <source>
        <dbReference type="EMBL" id="EES53913.1"/>
    </source>
</evidence>
<name>C6HTY5_9BACT</name>
<protein>
    <recommendedName>
        <fullName evidence="5">FecR protein domain-containing protein</fullName>
    </recommendedName>
</protein>